<organism evidence="2 3">
    <name type="scientific">Pelagomonas calceolata</name>
    <dbReference type="NCBI Taxonomy" id="35677"/>
    <lineage>
        <taxon>Eukaryota</taxon>
        <taxon>Sar</taxon>
        <taxon>Stramenopiles</taxon>
        <taxon>Ochrophyta</taxon>
        <taxon>Pelagophyceae</taxon>
        <taxon>Pelagomonadales</taxon>
        <taxon>Pelagomonadaceae</taxon>
        <taxon>Pelagomonas</taxon>
    </lineage>
</organism>
<feature type="region of interest" description="Disordered" evidence="1">
    <location>
        <begin position="469"/>
        <end position="493"/>
    </location>
</feature>
<dbReference type="InterPro" id="IPR036047">
    <property type="entry name" value="F-box-like_dom_sf"/>
</dbReference>
<keyword evidence="3" id="KW-1185">Reference proteome</keyword>
<dbReference type="AlphaFoldDB" id="A0A8J2T1J7"/>
<dbReference type="Proteomes" id="UP000789595">
    <property type="component" value="Unassembled WGS sequence"/>
</dbReference>
<accession>A0A8J2T1J7</accession>
<evidence type="ECO:0000313" key="2">
    <source>
        <dbReference type="EMBL" id="CAH0377867.1"/>
    </source>
</evidence>
<dbReference type="SUPFAM" id="SSF52047">
    <property type="entry name" value="RNI-like"/>
    <property type="match status" value="1"/>
</dbReference>
<reference evidence="2" key="1">
    <citation type="submission" date="2021-11" db="EMBL/GenBank/DDBJ databases">
        <authorList>
            <consortium name="Genoscope - CEA"/>
            <person name="William W."/>
        </authorList>
    </citation>
    <scope>NUCLEOTIDE SEQUENCE</scope>
</reference>
<dbReference type="Gene3D" id="3.80.10.10">
    <property type="entry name" value="Ribonuclease Inhibitor"/>
    <property type="match status" value="1"/>
</dbReference>
<dbReference type="OrthoDB" id="10523627at2759"/>
<dbReference type="InterPro" id="IPR032675">
    <property type="entry name" value="LRR_dom_sf"/>
</dbReference>
<proteinExistence type="predicted"/>
<name>A0A8J2T1J7_9STRA</name>
<evidence type="ECO:0000256" key="1">
    <source>
        <dbReference type="SAM" id="MobiDB-lite"/>
    </source>
</evidence>
<evidence type="ECO:0000313" key="3">
    <source>
        <dbReference type="Proteomes" id="UP000789595"/>
    </source>
</evidence>
<gene>
    <name evidence="2" type="ORF">PECAL_5P23870</name>
</gene>
<comment type="caution">
    <text evidence="2">The sequence shown here is derived from an EMBL/GenBank/DDBJ whole genome shotgun (WGS) entry which is preliminary data.</text>
</comment>
<dbReference type="SUPFAM" id="SSF81383">
    <property type="entry name" value="F-box domain"/>
    <property type="match status" value="1"/>
</dbReference>
<evidence type="ECO:0008006" key="4">
    <source>
        <dbReference type="Google" id="ProtNLM"/>
    </source>
</evidence>
<protein>
    <recommendedName>
        <fullName evidence="4">F-box domain-containing protein</fullName>
    </recommendedName>
</protein>
<dbReference type="EMBL" id="CAKKNE010000005">
    <property type="protein sequence ID" value="CAH0377867.1"/>
    <property type="molecule type" value="Genomic_DNA"/>
</dbReference>
<sequence>MAPKRKKKTTEAPRGSDAATLIAQCPRAALEELALRMFDQPGSVSRKDLEEAAAACRPKAPKVISVGDDRKGTGAFDVVSGDVLARILLALPIQDRYRIAICVCKAWRRLRSAHGLFTVIRAGGFDAGARRTWRKDALRIGPWQEHAFDSSAETSAASSLGLHRLVQWHAHRDEVHTLSLATSCGTRSYLSADAVIAAIKDLPKLRTLALNGKSITAKVMKARPPCLATLKMLAVGNGCSGSPAQFAAMLGAAPKLESLAASDKLCTAQSLGAAVRQWRAARGGGDPLLAHLYLCGYDHQNFALINQLGNWLPNLETLAFRAPAYQHVWMLGAPQFSTFQRLHTLRIEGMAGYQTHASTEQIEQLTAAALSACPKLETLQMLHGVAFSRPPPIPGAGTAFRTLPPTLKYLAISDIVLDSESLSVNSLEVLRLNNCNMALEAAQIFWPDLAVEDFEGTLARIVAPKLDDSDDGPLIPSTGGDPGEPPFHFGRFD</sequence>